<dbReference type="AlphaFoldDB" id="A0ABD6BZR9"/>
<gene>
    <name evidence="2" type="ORF">ACFR9T_07165</name>
</gene>
<comment type="caution">
    <text evidence="2">The sequence shown here is derived from an EMBL/GenBank/DDBJ whole genome shotgun (WGS) entry which is preliminary data.</text>
</comment>
<reference evidence="2 3" key="1">
    <citation type="journal article" date="2019" name="Int. J. Syst. Evol. Microbiol.">
        <title>The Global Catalogue of Microorganisms (GCM) 10K type strain sequencing project: providing services to taxonomists for standard genome sequencing and annotation.</title>
        <authorList>
            <consortium name="The Broad Institute Genomics Platform"/>
            <consortium name="The Broad Institute Genome Sequencing Center for Infectious Disease"/>
            <person name="Wu L."/>
            <person name="Ma J."/>
        </authorList>
    </citation>
    <scope>NUCLEOTIDE SEQUENCE [LARGE SCALE GENOMIC DNA]</scope>
    <source>
        <strain evidence="2 3">CGMCC 1.12689</strain>
    </source>
</reference>
<protein>
    <submittedName>
        <fullName evidence="2">Uncharacterized protein</fullName>
    </submittedName>
</protein>
<organism evidence="2 3">
    <name type="scientific">Halorubrum laminariae</name>
    <dbReference type="NCBI Taxonomy" id="1433523"/>
    <lineage>
        <taxon>Archaea</taxon>
        <taxon>Methanobacteriati</taxon>
        <taxon>Methanobacteriota</taxon>
        <taxon>Stenosarchaea group</taxon>
        <taxon>Halobacteria</taxon>
        <taxon>Halobacteriales</taxon>
        <taxon>Haloferacaceae</taxon>
        <taxon>Halorubrum</taxon>
    </lineage>
</organism>
<dbReference type="Proteomes" id="UP001597185">
    <property type="component" value="Unassembled WGS sequence"/>
</dbReference>
<feature type="region of interest" description="Disordered" evidence="1">
    <location>
        <begin position="1"/>
        <end position="66"/>
    </location>
</feature>
<evidence type="ECO:0000313" key="2">
    <source>
        <dbReference type="EMBL" id="MFD1570370.1"/>
    </source>
</evidence>
<dbReference type="EMBL" id="JBHUDB010000002">
    <property type="protein sequence ID" value="MFD1570370.1"/>
    <property type="molecule type" value="Genomic_DNA"/>
</dbReference>
<feature type="compositionally biased region" description="Polar residues" evidence="1">
    <location>
        <begin position="50"/>
        <end position="66"/>
    </location>
</feature>
<evidence type="ECO:0000313" key="3">
    <source>
        <dbReference type="Proteomes" id="UP001597185"/>
    </source>
</evidence>
<dbReference type="RefSeq" id="WP_256418124.1">
    <property type="nucleotide sequence ID" value="NZ_JANHDL010000004.1"/>
</dbReference>
<name>A0ABD6BZR9_9EURY</name>
<keyword evidence="3" id="KW-1185">Reference proteome</keyword>
<accession>A0ABD6BZR9</accession>
<evidence type="ECO:0000256" key="1">
    <source>
        <dbReference type="SAM" id="MobiDB-lite"/>
    </source>
</evidence>
<proteinExistence type="predicted"/>
<sequence length="149" mass="16251">MSGELSRFTSDRRSRNETSWVDGDDWDVGTSENVDVTADGLVGRAPPQGSDPSGSESYTGNGTTTPGDVVTIFSDVESVFESGYIEHGVTGQTQSKIEVQDSAGSWFPVVDPDNTNRWVVEGTYYGVRLHNGANYSDYGYEFDFAVQRV</sequence>